<reference evidence="2 3" key="1">
    <citation type="submission" date="2014-06" db="EMBL/GenBank/DDBJ databases">
        <authorList>
            <person name="Swart Estienne"/>
        </authorList>
    </citation>
    <scope>NUCLEOTIDE SEQUENCE [LARGE SCALE GENOMIC DNA]</scope>
    <source>
        <strain evidence="2 3">130c</strain>
    </source>
</reference>
<dbReference type="InterPro" id="IPR010736">
    <property type="entry name" value="SHIPPO-rpt"/>
</dbReference>
<feature type="region of interest" description="Disordered" evidence="1">
    <location>
        <begin position="309"/>
        <end position="340"/>
    </location>
</feature>
<evidence type="ECO:0000256" key="1">
    <source>
        <dbReference type="SAM" id="MobiDB-lite"/>
    </source>
</evidence>
<proteinExistence type="predicted"/>
<dbReference type="EMBL" id="CCKQ01004348">
    <property type="protein sequence ID" value="CDW75502.1"/>
    <property type="molecule type" value="Genomic_DNA"/>
</dbReference>
<accession>A0A078A0W2</accession>
<protein>
    <submittedName>
        <fullName evidence="2">Uncharacterized protein</fullName>
    </submittedName>
</protein>
<dbReference type="AlphaFoldDB" id="A0A078A0W2"/>
<sequence length="340" mass="38642">MELLFAAYCPVNTSKSKQLYSFPKQRRFKPPKKLLSTSFGVGDRFKMIELKSKRKNTPMSPNSMLTTEDINLPSEFSQSPKKGFSFGASREVYKRVYTKTQPFIQDPEMPGPGSYDVKSFVEKTCNDNRSFILGKKENHELPFNFPANPGPGYYNDLNNISKTGIYYNSKYHNSGSQKFAKKPREFLRISNFHCHSQILENNTPGPGQYDPKTLINRDGKYFVSTYRNSYVRKFGTGSQNNPEGVSNALRSLNYSVDMSTMQRSKMASTFKQHTPGPGSYRIMSEFGKYELNTVSPGAIMDTTATTPVKRSFSAMGQSRKKRTQSSMGYNVDDDFTRDQD</sequence>
<evidence type="ECO:0000313" key="3">
    <source>
        <dbReference type="Proteomes" id="UP000039865"/>
    </source>
</evidence>
<dbReference type="InParanoid" id="A0A078A0W2"/>
<organism evidence="2 3">
    <name type="scientific">Stylonychia lemnae</name>
    <name type="common">Ciliate</name>
    <dbReference type="NCBI Taxonomy" id="5949"/>
    <lineage>
        <taxon>Eukaryota</taxon>
        <taxon>Sar</taxon>
        <taxon>Alveolata</taxon>
        <taxon>Ciliophora</taxon>
        <taxon>Intramacronucleata</taxon>
        <taxon>Spirotrichea</taxon>
        <taxon>Stichotrichia</taxon>
        <taxon>Sporadotrichida</taxon>
        <taxon>Oxytrichidae</taxon>
        <taxon>Stylonychinae</taxon>
        <taxon>Stylonychia</taxon>
    </lineage>
</organism>
<dbReference type="Proteomes" id="UP000039865">
    <property type="component" value="Unassembled WGS sequence"/>
</dbReference>
<evidence type="ECO:0000313" key="2">
    <source>
        <dbReference type="EMBL" id="CDW75502.1"/>
    </source>
</evidence>
<dbReference type="OrthoDB" id="406368at2759"/>
<dbReference type="Pfam" id="PF07004">
    <property type="entry name" value="SHIPPO-rpt"/>
    <property type="match status" value="3"/>
</dbReference>
<name>A0A078A0W2_STYLE</name>
<gene>
    <name evidence="2" type="primary">Contig6507.g6964</name>
    <name evidence="2" type="ORF">STYLEM_4492</name>
</gene>
<keyword evidence="3" id="KW-1185">Reference proteome</keyword>